<sequence>MTHNSVNEIHHHPSDSFVTFSTGATGRPQHRIPRTRTSHRRLGGTLYSHLKYLGNISASFTHTHTYNYLGGPKTGIMLHIFLSYIRRRNSEN</sequence>
<evidence type="ECO:0000313" key="2">
    <source>
        <dbReference type="EMBL" id="KAG7467843.1"/>
    </source>
</evidence>
<organism evidence="2 3">
    <name type="scientific">Solea senegalensis</name>
    <name type="common">Senegalese sole</name>
    <dbReference type="NCBI Taxonomy" id="28829"/>
    <lineage>
        <taxon>Eukaryota</taxon>
        <taxon>Metazoa</taxon>
        <taxon>Chordata</taxon>
        <taxon>Craniata</taxon>
        <taxon>Vertebrata</taxon>
        <taxon>Euteleostomi</taxon>
        <taxon>Actinopterygii</taxon>
        <taxon>Neopterygii</taxon>
        <taxon>Teleostei</taxon>
        <taxon>Neoteleostei</taxon>
        <taxon>Acanthomorphata</taxon>
        <taxon>Carangaria</taxon>
        <taxon>Pleuronectiformes</taxon>
        <taxon>Pleuronectoidei</taxon>
        <taxon>Soleidae</taxon>
        <taxon>Solea</taxon>
    </lineage>
</organism>
<dbReference type="Proteomes" id="UP000693946">
    <property type="component" value="Unassembled WGS sequence"/>
</dbReference>
<gene>
    <name evidence="2" type="ORF">JOB18_043752</name>
</gene>
<evidence type="ECO:0000313" key="3">
    <source>
        <dbReference type="Proteomes" id="UP000693946"/>
    </source>
</evidence>
<dbReference type="EMBL" id="JAGKHQ010000482">
    <property type="protein sequence ID" value="KAG7467843.1"/>
    <property type="molecule type" value="Genomic_DNA"/>
</dbReference>
<proteinExistence type="predicted"/>
<evidence type="ECO:0000256" key="1">
    <source>
        <dbReference type="SAM" id="MobiDB-lite"/>
    </source>
</evidence>
<feature type="region of interest" description="Disordered" evidence="1">
    <location>
        <begin position="1"/>
        <end position="31"/>
    </location>
</feature>
<protein>
    <submittedName>
        <fullName evidence="2">Uncharacterized protein</fullName>
    </submittedName>
</protein>
<accession>A0AAV6PK18</accession>
<comment type="caution">
    <text evidence="2">The sequence shown here is derived from an EMBL/GenBank/DDBJ whole genome shotgun (WGS) entry which is preliminary data.</text>
</comment>
<reference evidence="2 3" key="1">
    <citation type="journal article" date="2021" name="Sci. Rep.">
        <title>Chromosome anchoring in Senegalese sole (Solea senegalensis) reveals sex-associated markers and genome rearrangements in flatfish.</title>
        <authorList>
            <person name="Guerrero-Cozar I."/>
            <person name="Gomez-Garrido J."/>
            <person name="Berbel C."/>
            <person name="Martinez-Blanch J.F."/>
            <person name="Alioto T."/>
            <person name="Claros M.G."/>
            <person name="Gagnaire P.A."/>
            <person name="Manchado M."/>
        </authorList>
    </citation>
    <scope>NUCLEOTIDE SEQUENCE [LARGE SCALE GENOMIC DNA]</scope>
    <source>
        <strain evidence="2">Sse05_10M</strain>
    </source>
</reference>
<name>A0AAV6PK18_SOLSE</name>
<keyword evidence="3" id="KW-1185">Reference proteome</keyword>
<dbReference type="AlphaFoldDB" id="A0AAV6PK18"/>